<evidence type="ECO:0000256" key="3">
    <source>
        <dbReference type="ARBA" id="ARBA00022927"/>
    </source>
</evidence>
<accession>A0A5J4X8Q4</accession>
<comment type="subcellular location">
    <subcellularLocation>
        <location evidence="1">Endomembrane system</location>
    </subcellularLocation>
</comment>
<dbReference type="PANTHER" id="PTHR22780">
    <property type="entry name" value="ADAPTIN, ALPHA/GAMMA/EPSILON"/>
    <property type="match status" value="1"/>
</dbReference>
<keyword evidence="3" id="KW-0653">Protein transport</keyword>
<dbReference type="GO" id="GO:0006886">
    <property type="term" value="P:intracellular protein transport"/>
    <property type="evidence" value="ECO:0007669"/>
    <property type="project" value="InterPro"/>
</dbReference>
<proteinExistence type="predicted"/>
<feature type="compositionally biased region" description="Basic and acidic residues" evidence="5">
    <location>
        <begin position="652"/>
        <end position="678"/>
    </location>
</feature>
<reference evidence="7 8" key="1">
    <citation type="submission" date="2019-03" db="EMBL/GenBank/DDBJ databases">
        <title>Single cell metagenomics reveals metabolic interactions within the superorganism composed of flagellate Streblomastix strix and complex community of Bacteroidetes bacteria on its surface.</title>
        <authorList>
            <person name="Treitli S.C."/>
            <person name="Kolisko M."/>
            <person name="Husnik F."/>
            <person name="Keeling P."/>
            <person name="Hampl V."/>
        </authorList>
    </citation>
    <scope>NUCLEOTIDE SEQUENCE [LARGE SCALE GENOMIC DNA]</scope>
    <source>
        <strain evidence="7">ST1C</strain>
    </source>
</reference>
<name>A0A5J4X8Q4_9EUKA</name>
<evidence type="ECO:0000256" key="4">
    <source>
        <dbReference type="ARBA" id="ARBA00023136"/>
    </source>
</evidence>
<dbReference type="InterPro" id="IPR002553">
    <property type="entry name" value="Clathrin/coatomer_adapt-like_N"/>
</dbReference>
<feature type="region of interest" description="Disordered" evidence="5">
    <location>
        <begin position="652"/>
        <end position="690"/>
    </location>
</feature>
<dbReference type="InterPro" id="IPR016024">
    <property type="entry name" value="ARM-type_fold"/>
</dbReference>
<dbReference type="Gene3D" id="1.25.10.10">
    <property type="entry name" value="Leucine-rich Repeat Variant"/>
    <property type="match status" value="1"/>
</dbReference>
<evidence type="ECO:0000256" key="5">
    <source>
        <dbReference type="SAM" id="MobiDB-lite"/>
    </source>
</evidence>
<dbReference type="Proteomes" id="UP000324800">
    <property type="component" value="Unassembled WGS sequence"/>
</dbReference>
<evidence type="ECO:0000256" key="1">
    <source>
        <dbReference type="ARBA" id="ARBA00004308"/>
    </source>
</evidence>
<comment type="caution">
    <text evidence="7">The sequence shown here is derived from an EMBL/GenBank/DDBJ whole genome shotgun (WGS) entry which is preliminary data.</text>
</comment>
<dbReference type="Pfam" id="PF01602">
    <property type="entry name" value="Adaptin_N"/>
    <property type="match status" value="1"/>
</dbReference>
<evidence type="ECO:0000313" key="7">
    <source>
        <dbReference type="EMBL" id="KAA6403628.1"/>
    </source>
</evidence>
<gene>
    <name evidence="7" type="ORF">EZS28_000841</name>
</gene>
<dbReference type="InterPro" id="IPR050840">
    <property type="entry name" value="Adaptor_Complx_Large_Subunit"/>
</dbReference>
<sequence>MKLILEQEMRFMSKLYQAKLNYALVIIGSSAQVWINYDQYDDGHENYDVAIWNRGDVDDKSHENVSCINHANHICGYDCFSCAYLRNVNCDHKNGDMDGVYGLMNLKNDGDQSDGGHGCDNAEICKSLQEYENQLNFIIQKGKNYEENQMTLIQKIVTMSQTLSDFALAIRSSETHAQERSVITAESARIRSALKDPKDRHLRSNLLKVVFMHLMGYPAHFGKVEAIKLIASPKYLDKRIGYLVFTVLLDPNDELLTLLPNSIRTDLMSQNNFIVSIALTAVSNVADADMVRQFLPELLACLTHAHSFIRKKAALVAVRAIREDHSFAEVFIPKIQALLSERSHAVVISTCALLSECELRAHELVAPNRKIYIFIIIRALRALLLSSSAGQHSIRGITDPYLQVKLLQNLRVLCLAKPEIPDVIKPVGDILSQIATETANDKDKANTAANAVLYECIHTILSVSEEAALRTLAVTTLMRFLSRRDNNSRYVALSLLSKIVFHDKQIITKYKDIVLKCLGDTDESIRLRALSVVAEMVDSVNIQSMLPHMISSICVSDTTKRSESVQRVWDICESCHPDPRWLVDASVQILIAGGETTPASVERSVIACISATPNEYRQFMAKRLLTYLLIQRSARAYKLIFSKIQSNQTIKGSEDLGSKTDKDSKDQVLTKDSKDSSKKLPIQIPPSEDRRIGTDQPISSFFQGFASTDTNNDRAKPFGNFDFPFAVPDFLSVSNFTTEQQQLLIKLSKNHPLFQSGAFYSTPIDNNYYDELKPNQITPEFIILALATLDEAIAPECDYPLLKLCLWALG</sequence>
<dbReference type="GO" id="GO:0016192">
    <property type="term" value="P:vesicle-mediated transport"/>
    <property type="evidence" value="ECO:0007669"/>
    <property type="project" value="InterPro"/>
</dbReference>
<keyword evidence="2" id="KW-0813">Transport</keyword>
<dbReference type="GO" id="GO:0030117">
    <property type="term" value="C:membrane coat"/>
    <property type="evidence" value="ECO:0007669"/>
    <property type="project" value="InterPro"/>
</dbReference>
<dbReference type="InterPro" id="IPR011989">
    <property type="entry name" value="ARM-like"/>
</dbReference>
<dbReference type="SUPFAM" id="SSF48371">
    <property type="entry name" value="ARM repeat"/>
    <property type="match status" value="1"/>
</dbReference>
<feature type="domain" description="Clathrin/coatomer adaptor adaptin-like N-terminal" evidence="6">
    <location>
        <begin position="179"/>
        <end position="633"/>
    </location>
</feature>
<organism evidence="7 8">
    <name type="scientific">Streblomastix strix</name>
    <dbReference type="NCBI Taxonomy" id="222440"/>
    <lineage>
        <taxon>Eukaryota</taxon>
        <taxon>Metamonada</taxon>
        <taxon>Preaxostyla</taxon>
        <taxon>Oxymonadida</taxon>
        <taxon>Streblomastigidae</taxon>
        <taxon>Streblomastix</taxon>
    </lineage>
</organism>
<protein>
    <submittedName>
        <fullName evidence="7">Putative AP-1 complex subunit gamma-1</fullName>
    </submittedName>
</protein>
<dbReference type="EMBL" id="SNRW01000078">
    <property type="protein sequence ID" value="KAA6403628.1"/>
    <property type="molecule type" value="Genomic_DNA"/>
</dbReference>
<dbReference type="OrthoDB" id="28053at2759"/>
<evidence type="ECO:0000256" key="2">
    <source>
        <dbReference type="ARBA" id="ARBA00022448"/>
    </source>
</evidence>
<keyword evidence="4" id="KW-0472">Membrane</keyword>
<evidence type="ECO:0000313" key="8">
    <source>
        <dbReference type="Proteomes" id="UP000324800"/>
    </source>
</evidence>
<feature type="non-terminal residue" evidence="7">
    <location>
        <position position="810"/>
    </location>
</feature>
<dbReference type="AlphaFoldDB" id="A0A5J4X8Q4"/>
<evidence type="ECO:0000259" key="6">
    <source>
        <dbReference type="Pfam" id="PF01602"/>
    </source>
</evidence>
<dbReference type="GO" id="GO:0012505">
    <property type="term" value="C:endomembrane system"/>
    <property type="evidence" value="ECO:0007669"/>
    <property type="project" value="UniProtKB-SubCell"/>
</dbReference>